<accession>A0ABZ2LPF6</accession>
<feature type="domain" description="CD-NTase-associated protein 12/Pycsar effector protein TIR" evidence="2">
    <location>
        <begin position="472"/>
        <end position="591"/>
    </location>
</feature>
<feature type="region of interest" description="Disordered" evidence="1">
    <location>
        <begin position="421"/>
        <end position="471"/>
    </location>
</feature>
<protein>
    <submittedName>
        <fullName evidence="3">Nucleotide-binding protein</fullName>
    </submittedName>
</protein>
<dbReference type="EMBL" id="CP089984">
    <property type="protein sequence ID" value="WXB11489.1"/>
    <property type="molecule type" value="Genomic_DNA"/>
</dbReference>
<dbReference type="Proteomes" id="UP001370348">
    <property type="component" value="Chromosome"/>
</dbReference>
<dbReference type="InterPro" id="IPR019302">
    <property type="entry name" value="CAP12/PCTIR_TIR_dom"/>
</dbReference>
<gene>
    <name evidence="3" type="ORF">LZC94_26935</name>
</gene>
<dbReference type="RefSeq" id="WP_394821108.1">
    <property type="nucleotide sequence ID" value="NZ_CP089984.1"/>
</dbReference>
<proteinExistence type="predicted"/>
<evidence type="ECO:0000259" key="2">
    <source>
        <dbReference type="Pfam" id="PF10137"/>
    </source>
</evidence>
<reference evidence="3 4" key="1">
    <citation type="submission" date="2021-12" db="EMBL/GenBank/DDBJ databases">
        <title>Discovery of the Pendulisporaceae a myxobacterial family with distinct sporulation behavior and unique specialized metabolism.</title>
        <authorList>
            <person name="Garcia R."/>
            <person name="Popoff A."/>
            <person name="Bader C.D."/>
            <person name="Loehr J."/>
            <person name="Walesch S."/>
            <person name="Walt C."/>
            <person name="Boldt J."/>
            <person name="Bunk B."/>
            <person name="Haeckl F.J.F.P.J."/>
            <person name="Gunesch A.P."/>
            <person name="Birkelbach J."/>
            <person name="Nuebel U."/>
            <person name="Pietschmann T."/>
            <person name="Bach T."/>
            <person name="Mueller R."/>
        </authorList>
    </citation>
    <scope>NUCLEOTIDE SEQUENCE [LARGE SCALE GENOMIC DNA]</scope>
    <source>
        <strain evidence="3 4">MSr11954</strain>
    </source>
</reference>
<sequence length="626" mass="68693">MSTERRMWTNVTAAMARQDNCVSAISRITSLSDAAVRRRLEEAHGKTLVRNVFEDRWRSDNDDTATLGEMTAAMARADDPVSALARMTNLSEATVRRRLGEVHGKTLVRNLFQDRWPADSDADALGDLTAATARDEERIRDIAEVTGLSEATVRRRLGEAHGRTFVRNLFEDCWPSEDGIDANALGDLTAATARDEGRVNNIAEITGLSEATVRRRLEEAHGRTFVRNLFEDCWPSEDGIDANALGDLTAATARDDDRVNSIAEVTGLSEATVRKRLEEAHGRTFVRNLFEDCWPSEDGIDANALGDLTAATARDEGRLNRIAEVTGLSEAAVRKRLEEAHGRTFVRNLFEDCWPSEDGIDANALGDLTAATARDEERVRIIAEVAGLSEATVRRRLEGAHGRTFVRNLFEEGWPAEGARLMHNGNARGDKRAHGSAPVRERGEYRPSPNPVAESGNNRDARVPAPGPTRPRIVIGSSVEGLKAAKAVQVNLDHAAECTVWCQGLFRLSQTSMEAIDSWRGKFDFAILVLTPDDETVKRGQKRLAPRDNVIFELGFFIGQLGRSKTFVVHPRGDASPVLPSDLEGLTAATYAPHGDGNYESALGAACSKIEHTIERMWPPRGASES</sequence>
<name>A0ABZ2LPF6_9BACT</name>
<keyword evidence="4" id="KW-1185">Reference proteome</keyword>
<evidence type="ECO:0000313" key="3">
    <source>
        <dbReference type="EMBL" id="WXB11489.1"/>
    </source>
</evidence>
<dbReference type="Pfam" id="PF10137">
    <property type="entry name" value="CAP12-PCTIR_TIR"/>
    <property type="match status" value="1"/>
</dbReference>
<organism evidence="3 4">
    <name type="scientific">Pendulispora albinea</name>
    <dbReference type="NCBI Taxonomy" id="2741071"/>
    <lineage>
        <taxon>Bacteria</taxon>
        <taxon>Pseudomonadati</taxon>
        <taxon>Myxococcota</taxon>
        <taxon>Myxococcia</taxon>
        <taxon>Myxococcales</taxon>
        <taxon>Sorangiineae</taxon>
        <taxon>Pendulisporaceae</taxon>
        <taxon>Pendulispora</taxon>
    </lineage>
</organism>
<evidence type="ECO:0000313" key="4">
    <source>
        <dbReference type="Proteomes" id="UP001370348"/>
    </source>
</evidence>
<evidence type="ECO:0000256" key="1">
    <source>
        <dbReference type="SAM" id="MobiDB-lite"/>
    </source>
</evidence>
<feature type="compositionally biased region" description="Basic and acidic residues" evidence="1">
    <location>
        <begin position="428"/>
        <end position="445"/>
    </location>
</feature>